<feature type="domain" description="IQCH-like ATP-grasp" evidence="2">
    <location>
        <begin position="745"/>
        <end position="980"/>
    </location>
</feature>
<sequence>MSSSSQRQHRPGLPSLLHDSTNPAAVALEQALAELESVRQQLRQPYAAKSTIEAAMTKLEAGLKMQTQNLMHASLQAHTMQRRTASAGQSTLTMRPKASPLAPMVPSAAERVAMYKADPVNKPQTAAARDFLQSRFGITAPTKAYPPGSGLEGPQASAASETGTAGSMRKGLTSAVSPSVILPHKQRHDPYASTPAEVADMELTKGLYHLINRGLLPSKADLSPALMGANGAVRMGPAPLYPHENQFVRPQPTSALEDSMLATKCFKMDLLTPVEGPEVVQAARMAAFYKARDAEEQSRKDKEGDKAAQKDGEQGTTSGKAGDESTARPFDVLLDTFSLHEFMIRKGAVLENTPEFISYNRTYLPLWDVISLLIKQLEAICKQYAIPLAIVDGKSLADLAHGVIAAGLQPQMQDLLVCVQNIQEVAQQLRQPGRRFKGDGGQGLAATAIQSAWRGLLVRRRHSKAGRAALEIQTAWRLHRLRSTIMQRLRQARWQRDAKFQALQQGLYEQWPQMQRQSHVVVHVLSLHRTQPMALLQKDALLVAEAAQLTRLCDLAEPRVEVVLVLSSPPDDDVLNYWNKILEVGGVQKPTSRYRIVCPENHERLPGHMSTAAKLLASPKALSRVRAAVNGRMGYIVPGVVNDEEVDLATQLGLPLMGPAPCSAKPLSCKSAVRTLFCSAGCNVPPGLHVLPRAKVPPPPDPCGPNGARPLRPNTDFHITADGEVVVNESKPAPAPRTQTQFEEDEERVLLQLAEAMVRSPWAAKWLLKVDDELMGCGHAFFNTLAIKGAAEVLERTVVEERGQPSTDPSVPLTEMQKVAVYRMNELLRLQLSKKLTLAAREVYPNYQDFMNAFAVRGGVVEACPVCVVGSPQVNIFVDPLGHVALLSTHERIFTHPYRAVGNTFPQSSVPHRAILDAATSIGAACYRAGVIGHVGLDFVTLQEESSGALRLWAVDADLQPTPSLASYQLFDFLTVGEYNPANGTYCVELAPVESTHADSRPSSSASLGSASAAGLGPMDDPDPYPDLAASLQSKSPTPHAAPPSALPATPRLTDHSPASVPATQGVLLPPPQADSLASQQNYTLADSPLVRLVGAGPQASAAQQLEAITLQQQQQELPQDWGQQQQPHLLQQQQQQPNEELLPEVSASSQRWGPEGDLAYQGQQHQQHQQAGHHQQQPHHPQGGAELQGQLQGGAQLQGQLQEGLGSNKGGDMAYKPDGWSLASESSVAGSSEILSSRPQGSVEGSLQQSPLGPGSQLGHRDEPPLPQAGAQRFYFSLDSVSSSVIASTPCARFFHSCWQEGLHFDVDGRVGVVFNISERYMLGTLSMLTVGMAPHEMYATMLRVLSFISNKEREMEQSSTMVQRRAALGLESLTSFRDLQVLVKYMAEKSAAVVRNHQSVRVPSIASSSTLL</sequence>
<feature type="compositionally biased region" description="Low complexity" evidence="1">
    <location>
        <begin position="1222"/>
        <end position="1238"/>
    </location>
</feature>
<evidence type="ECO:0000256" key="1">
    <source>
        <dbReference type="SAM" id="MobiDB-lite"/>
    </source>
</evidence>
<feature type="region of interest" description="Disordered" evidence="1">
    <location>
        <begin position="1117"/>
        <end position="1267"/>
    </location>
</feature>
<dbReference type="InterPro" id="IPR038752">
    <property type="entry name" value="IQCH"/>
</dbReference>
<dbReference type="PANTHER" id="PTHR14465:SF0">
    <property type="entry name" value="IQ DOMAIN-CONTAINING PROTEIN H"/>
    <property type="match status" value="1"/>
</dbReference>
<evidence type="ECO:0000259" key="2">
    <source>
        <dbReference type="Pfam" id="PF24923"/>
    </source>
</evidence>
<dbReference type="Pfam" id="PF24923">
    <property type="entry name" value="ATP-grasp_IQCH"/>
    <property type="match status" value="1"/>
</dbReference>
<feature type="compositionally biased region" description="Low complexity" evidence="1">
    <location>
        <begin position="1117"/>
        <end position="1145"/>
    </location>
</feature>
<feature type="region of interest" description="Disordered" evidence="1">
    <location>
        <begin position="145"/>
        <end position="170"/>
    </location>
</feature>
<feature type="compositionally biased region" description="Polar residues" evidence="1">
    <location>
        <begin position="1239"/>
        <end position="1252"/>
    </location>
</feature>
<dbReference type="PROSITE" id="PS50096">
    <property type="entry name" value="IQ"/>
    <property type="match status" value="2"/>
</dbReference>
<feature type="region of interest" description="Disordered" evidence="1">
    <location>
        <begin position="997"/>
        <end position="1075"/>
    </location>
</feature>
<feature type="compositionally biased region" description="Basic and acidic residues" evidence="1">
    <location>
        <begin position="293"/>
        <end position="313"/>
    </location>
</feature>
<feature type="compositionally biased region" description="Low complexity" evidence="1">
    <location>
        <begin position="156"/>
        <end position="167"/>
    </location>
</feature>
<reference evidence="3" key="1">
    <citation type="submission" date="2021-01" db="EMBL/GenBank/DDBJ databases">
        <authorList>
            <person name="Corre E."/>
            <person name="Pelletier E."/>
            <person name="Niang G."/>
            <person name="Scheremetjew M."/>
            <person name="Finn R."/>
            <person name="Kale V."/>
            <person name="Holt S."/>
            <person name="Cochrane G."/>
            <person name="Meng A."/>
            <person name="Brown T."/>
            <person name="Cohen L."/>
        </authorList>
    </citation>
    <scope>NUCLEOTIDE SEQUENCE</scope>
    <source>
        <strain evidence="3">CCMP1320</strain>
    </source>
</reference>
<accession>A0A7S3QUN0</accession>
<gene>
    <name evidence="3" type="ORF">DTER00134_LOCUS8851</name>
</gene>
<dbReference type="EMBL" id="HBIP01015214">
    <property type="protein sequence ID" value="CAE0493778.1"/>
    <property type="molecule type" value="Transcribed_RNA"/>
</dbReference>
<name>A0A7S3QUN0_DUNTE</name>
<dbReference type="InterPro" id="IPR056855">
    <property type="entry name" value="ATP-grasp_IQCH"/>
</dbReference>
<organism evidence="3">
    <name type="scientific">Dunaliella tertiolecta</name>
    <name type="common">Green alga</name>
    <dbReference type="NCBI Taxonomy" id="3047"/>
    <lineage>
        <taxon>Eukaryota</taxon>
        <taxon>Viridiplantae</taxon>
        <taxon>Chlorophyta</taxon>
        <taxon>core chlorophytes</taxon>
        <taxon>Chlorophyceae</taxon>
        <taxon>CS clade</taxon>
        <taxon>Chlamydomonadales</taxon>
        <taxon>Dunaliellaceae</taxon>
        <taxon>Dunaliella</taxon>
    </lineage>
</organism>
<dbReference type="InterPro" id="IPR000048">
    <property type="entry name" value="IQ_motif_EF-hand-BS"/>
</dbReference>
<feature type="compositionally biased region" description="Low complexity" evidence="1">
    <location>
        <begin position="1162"/>
        <end position="1207"/>
    </location>
</feature>
<dbReference type="PANTHER" id="PTHR14465">
    <property type="entry name" value="IQ DOMAIN-CONTAINING PROTEIN H"/>
    <property type="match status" value="1"/>
</dbReference>
<feature type="compositionally biased region" description="Low complexity" evidence="1">
    <location>
        <begin position="1003"/>
        <end position="1017"/>
    </location>
</feature>
<dbReference type="Pfam" id="PF00612">
    <property type="entry name" value="IQ"/>
    <property type="match status" value="1"/>
</dbReference>
<protein>
    <recommendedName>
        <fullName evidence="2">IQCH-like ATP-grasp domain-containing protein</fullName>
    </recommendedName>
</protein>
<proteinExistence type="predicted"/>
<feature type="region of interest" description="Disordered" evidence="1">
    <location>
        <begin position="1"/>
        <end position="21"/>
    </location>
</feature>
<evidence type="ECO:0000313" key="3">
    <source>
        <dbReference type="EMBL" id="CAE0493778.1"/>
    </source>
</evidence>
<feature type="region of interest" description="Disordered" evidence="1">
    <location>
        <begin position="293"/>
        <end position="325"/>
    </location>
</feature>
<dbReference type="Gene3D" id="1.20.5.190">
    <property type="match status" value="1"/>
</dbReference>